<feature type="region of interest" description="Disordered" evidence="1">
    <location>
        <begin position="237"/>
        <end position="258"/>
    </location>
</feature>
<protein>
    <submittedName>
        <fullName evidence="2">Uncharacterized protein</fullName>
    </submittedName>
</protein>
<accession>A0A6A6TB95</accession>
<keyword evidence="3" id="KW-1185">Reference proteome</keyword>
<sequence length="258" mass="29401">MSAPTSTYHSSLTVFLATPAASKSHSQAWVADEDFNPFHHIEAQQKDACDLAQARQAELCDKLAATQAEMDKLKTMQRRLAMDDPSQPTVASQMVSEWTRNTLERAAEVVQEKEFQVQTITEQLLLSDYEYERLSQKYIRLQERCEILRQVALDQDDMIERAVGSQPSIQETELQLQILRIKASHTDGLETDIARLRQIERDYQALQKEVDGPNGLRAKASKYDELEKTFGNLNLDRDTTARTKRRSKRLRTASAEGA</sequence>
<dbReference type="OrthoDB" id="3779310at2759"/>
<evidence type="ECO:0000313" key="2">
    <source>
        <dbReference type="EMBL" id="KAF2655864.1"/>
    </source>
</evidence>
<gene>
    <name evidence="2" type="ORF">K491DRAFT_715866</name>
</gene>
<organism evidence="2 3">
    <name type="scientific">Lophiostoma macrostomum CBS 122681</name>
    <dbReference type="NCBI Taxonomy" id="1314788"/>
    <lineage>
        <taxon>Eukaryota</taxon>
        <taxon>Fungi</taxon>
        <taxon>Dikarya</taxon>
        <taxon>Ascomycota</taxon>
        <taxon>Pezizomycotina</taxon>
        <taxon>Dothideomycetes</taxon>
        <taxon>Pleosporomycetidae</taxon>
        <taxon>Pleosporales</taxon>
        <taxon>Lophiostomataceae</taxon>
        <taxon>Lophiostoma</taxon>
    </lineage>
</organism>
<proteinExistence type="predicted"/>
<dbReference type="AlphaFoldDB" id="A0A6A6TB95"/>
<dbReference type="Proteomes" id="UP000799324">
    <property type="component" value="Unassembled WGS sequence"/>
</dbReference>
<evidence type="ECO:0000256" key="1">
    <source>
        <dbReference type="SAM" id="MobiDB-lite"/>
    </source>
</evidence>
<reference evidence="2" key="1">
    <citation type="journal article" date="2020" name="Stud. Mycol.">
        <title>101 Dothideomycetes genomes: a test case for predicting lifestyles and emergence of pathogens.</title>
        <authorList>
            <person name="Haridas S."/>
            <person name="Albert R."/>
            <person name="Binder M."/>
            <person name="Bloem J."/>
            <person name="Labutti K."/>
            <person name="Salamov A."/>
            <person name="Andreopoulos B."/>
            <person name="Baker S."/>
            <person name="Barry K."/>
            <person name="Bills G."/>
            <person name="Bluhm B."/>
            <person name="Cannon C."/>
            <person name="Castanera R."/>
            <person name="Culley D."/>
            <person name="Daum C."/>
            <person name="Ezra D."/>
            <person name="Gonzalez J."/>
            <person name="Henrissat B."/>
            <person name="Kuo A."/>
            <person name="Liang C."/>
            <person name="Lipzen A."/>
            <person name="Lutzoni F."/>
            <person name="Magnuson J."/>
            <person name="Mondo S."/>
            <person name="Nolan M."/>
            <person name="Ohm R."/>
            <person name="Pangilinan J."/>
            <person name="Park H.-J."/>
            <person name="Ramirez L."/>
            <person name="Alfaro M."/>
            <person name="Sun H."/>
            <person name="Tritt A."/>
            <person name="Yoshinaga Y."/>
            <person name="Zwiers L.-H."/>
            <person name="Turgeon B."/>
            <person name="Goodwin S."/>
            <person name="Spatafora J."/>
            <person name="Crous P."/>
            <person name="Grigoriev I."/>
        </authorList>
    </citation>
    <scope>NUCLEOTIDE SEQUENCE</scope>
    <source>
        <strain evidence="2">CBS 122681</strain>
    </source>
</reference>
<dbReference type="EMBL" id="MU004343">
    <property type="protein sequence ID" value="KAF2655864.1"/>
    <property type="molecule type" value="Genomic_DNA"/>
</dbReference>
<evidence type="ECO:0000313" key="3">
    <source>
        <dbReference type="Proteomes" id="UP000799324"/>
    </source>
</evidence>
<name>A0A6A6TB95_9PLEO</name>
<feature type="compositionally biased region" description="Basic residues" evidence="1">
    <location>
        <begin position="242"/>
        <end position="251"/>
    </location>
</feature>